<evidence type="ECO:0000259" key="1">
    <source>
        <dbReference type="PROSITE" id="PS51725"/>
    </source>
</evidence>
<protein>
    <recommendedName>
        <fullName evidence="1">ABM domain-containing protein</fullName>
    </recommendedName>
</protein>
<dbReference type="SUPFAM" id="SSF54909">
    <property type="entry name" value="Dimeric alpha+beta barrel"/>
    <property type="match status" value="1"/>
</dbReference>
<organism evidence="2 3">
    <name type="scientific">Zasmidium cellare</name>
    <name type="common">Wine cellar mold</name>
    <name type="synonym">Racodium cellare</name>
    <dbReference type="NCBI Taxonomy" id="395010"/>
    <lineage>
        <taxon>Eukaryota</taxon>
        <taxon>Fungi</taxon>
        <taxon>Dikarya</taxon>
        <taxon>Ascomycota</taxon>
        <taxon>Pezizomycotina</taxon>
        <taxon>Dothideomycetes</taxon>
        <taxon>Dothideomycetidae</taxon>
        <taxon>Mycosphaerellales</taxon>
        <taxon>Mycosphaerellaceae</taxon>
        <taxon>Zasmidium</taxon>
    </lineage>
</organism>
<evidence type="ECO:0000313" key="3">
    <source>
        <dbReference type="Proteomes" id="UP001305779"/>
    </source>
</evidence>
<comment type="caution">
    <text evidence="2">The sequence shown here is derived from an EMBL/GenBank/DDBJ whole genome shotgun (WGS) entry which is preliminary data.</text>
</comment>
<feature type="domain" description="ABM" evidence="1">
    <location>
        <begin position="8"/>
        <end position="100"/>
    </location>
</feature>
<dbReference type="Pfam" id="PF03992">
    <property type="entry name" value="ABM"/>
    <property type="match status" value="1"/>
</dbReference>
<dbReference type="EMBL" id="JAXOVC010000002">
    <property type="protein sequence ID" value="KAK4505162.1"/>
    <property type="molecule type" value="Genomic_DNA"/>
</dbReference>
<reference evidence="2 3" key="1">
    <citation type="journal article" date="2023" name="G3 (Bethesda)">
        <title>A chromosome-level genome assembly of Zasmidium syzygii isolated from banana leaves.</title>
        <authorList>
            <person name="van Westerhoven A.C."/>
            <person name="Mehrabi R."/>
            <person name="Talebi R."/>
            <person name="Steentjes M.B.F."/>
            <person name="Corcolon B."/>
            <person name="Chong P.A."/>
            <person name="Kema G.H.J."/>
            <person name="Seidl M.F."/>
        </authorList>
    </citation>
    <scope>NUCLEOTIDE SEQUENCE [LARGE SCALE GENOMIC DNA]</scope>
    <source>
        <strain evidence="2 3">P124</strain>
    </source>
</reference>
<dbReference type="InterPro" id="IPR011008">
    <property type="entry name" value="Dimeric_a/b-barrel"/>
</dbReference>
<dbReference type="InterPro" id="IPR007138">
    <property type="entry name" value="ABM_dom"/>
</dbReference>
<sequence length="113" mass="12843">MATNPEEITLIVVFSPAAGKADRLRKLTEAYVAQVHAHEPSTIQFQLHVEETDFGFGQRWCVVERYPDGVSMHLHRSTPRYHGFAKAIREERLVSERPVVFAGKAVAGFNWIH</sequence>
<dbReference type="Gene3D" id="3.30.70.100">
    <property type="match status" value="1"/>
</dbReference>
<keyword evidence="3" id="KW-1185">Reference proteome</keyword>
<name>A0ABR0EUH9_ZASCE</name>
<proteinExistence type="predicted"/>
<dbReference type="PROSITE" id="PS51725">
    <property type="entry name" value="ABM"/>
    <property type="match status" value="1"/>
</dbReference>
<dbReference type="Proteomes" id="UP001305779">
    <property type="component" value="Unassembled WGS sequence"/>
</dbReference>
<accession>A0ABR0EUH9</accession>
<evidence type="ECO:0000313" key="2">
    <source>
        <dbReference type="EMBL" id="KAK4505162.1"/>
    </source>
</evidence>
<gene>
    <name evidence="2" type="ORF">PRZ48_003125</name>
</gene>